<accession>A0A0P7BGL0</accession>
<dbReference type="OrthoDB" id="5427329at2759"/>
<keyword evidence="3" id="KW-1185">Reference proteome</keyword>
<organism evidence="2 3">
    <name type="scientific">Neonectria ditissima</name>
    <dbReference type="NCBI Taxonomy" id="78410"/>
    <lineage>
        <taxon>Eukaryota</taxon>
        <taxon>Fungi</taxon>
        <taxon>Dikarya</taxon>
        <taxon>Ascomycota</taxon>
        <taxon>Pezizomycotina</taxon>
        <taxon>Sordariomycetes</taxon>
        <taxon>Hypocreomycetidae</taxon>
        <taxon>Hypocreales</taxon>
        <taxon>Nectriaceae</taxon>
        <taxon>Neonectria</taxon>
    </lineage>
</organism>
<dbReference type="AlphaFoldDB" id="A0A0P7BGL0"/>
<feature type="region of interest" description="Disordered" evidence="1">
    <location>
        <begin position="686"/>
        <end position="735"/>
    </location>
</feature>
<protein>
    <submittedName>
        <fullName evidence="2">Uncharacterized protein</fullName>
    </submittedName>
</protein>
<comment type="caution">
    <text evidence="2">The sequence shown here is derived from an EMBL/GenBank/DDBJ whole genome shotgun (WGS) entry which is preliminary data.</text>
</comment>
<dbReference type="STRING" id="78410.A0A0P7BGL0"/>
<feature type="region of interest" description="Disordered" evidence="1">
    <location>
        <begin position="36"/>
        <end position="57"/>
    </location>
</feature>
<proteinExistence type="predicted"/>
<dbReference type="Proteomes" id="UP000050424">
    <property type="component" value="Unassembled WGS sequence"/>
</dbReference>
<feature type="compositionally biased region" description="Basic and acidic residues" evidence="1">
    <location>
        <begin position="698"/>
        <end position="713"/>
    </location>
</feature>
<gene>
    <name evidence="2" type="ORF">AK830_g2095</name>
</gene>
<reference evidence="2 3" key="1">
    <citation type="submission" date="2015-09" db="EMBL/GenBank/DDBJ databases">
        <title>Draft genome of a European isolate of the apple canker pathogen Neonectria ditissima.</title>
        <authorList>
            <person name="Gomez-Cortecero A."/>
            <person name="Harrison R.J."/>
            <person name="Armitage A.D."/>
        </authorList>
    </citation>
    <scope>NUCLEOTIDE SEQUENCE [LARGE SCALE GENOMIC DNA]</scope>
    <source>
        <strain evidence="2 3">R09/05</strain>
    </source>
</reference>
<name>A0A0P7BGL0_9HYPO</name>
<dbReference type="EMBL" id="LKCW01000019">
    <property type="protein sequence ID" value="KPM44467.1"/>
    <property type="molecule type" value="Genomic_DNA"/>
</dbReference>
<evidence type="ECO:0000256" key="1">
    <source>
        <dbReference type="SAM" id="MobiDB-lite"/>
    </source>
</evidence>
<evidence type="ECO:0000313" key="2">
    <source>
        <dbReference type="EMBL" id="KPM44467.1"/>
    </source>
</evidence>
<sequence>MEAGKPKTRQDKDVFQPNSKLLRETMSVIHRFHLIPTGNSDEKSDKSAQSELVYSPEPRDPDHVVYYAEIHPEFFESLFSHIPSNSPVYISVFLLRNLSEGYDEDWMLEEDEEDSDQKVDDKARFEDDLAWLQSDDKWEEYGEQHSLEIPLRDRKGSTLQATLRSDGKTGAKRGATQLFQRPIINRKKWKKWIIKKFNIPASSWSNARHSNFPLTHPLLIWPVQEAFVKNPLQDYDYEILRICVDDVNDERDLNPEWKLELPKVDPGLHNEYKLMSIDPFGMFFTFIHLTDWSRWMAAVGLDDAISIRPFISEETVEMSTILTRLSDNATQAFNNLNAKEKAIRTKRIKEIPGIEMKDKQAKYFAAGRYRETHEPTTNSIQYTENGVAMKVHIDADKIKKARGKRKTQKTQEQVMCGIGAPALAASFGWSKNVYSSLTNAEWLHLVGFAYGGFLEAGAKNSWETSQIPYNLVFGTSETNSLMTRYETAWQEFMTRESKLRALLYASELEHLSQGIVAAPFEPPKGTLRIQTNNPHTDLEYDVYNSEAPAGKKYSTWEYDRSKKDSLGPIIEQGLGEDVSIDTIDDITKSFFFIANTIDYELVLHDESYVLGAAGFWGKAKFSPFQRPLLHSAEVFLDRKIMSYLYLFARQRLALHRVDLKGTHEVDFDKPDIGEKDLATYKREAKMREARRRPGSRVQHKDQEKTRAQQKREAGDEDGDDVGNSEANDADTIIDRDDLNDLSEFEKITKRAMNKK</sequence>
<evidence type="ECO:0000313" key="3">
    <source>
        <dbReference type="Proteomes" id="UP000050424"/>
    </source>
</evidence>